<proteinExistence type="predicted"/>
<gene>
    <name evidence="2" type="ORF">C2E21_1766</name>
</gene>
<accession>A0A2P6TZL8</accession>
<reference evidence="2 3" key="1">
    <citation type="journal article" date="2018" name="Plant J.">
        <title>Genome sequences of Chlorella sorokiniana UTEX 1602 and Micractinium conductrix SAG 241.80: implications to maltose excretion by a green alga.</title>
        <authorList>
            <person name="Arriola M.B."/>
            <person name="Velmurugan N."/>
            <person name="Zhang Y."/>
            <person name="Plunkett M.H."/>
            <person name="Hondzo H."/>
            <person name="Barney B.M."/>
        </authorList>
    </citation>
    <scope>NUCLEOTIDE SEQUENCE [LARGE SCALE GENOMIC DNA]</scope>
    <source>
        <strain evidence="3">UTEX 1602</strain>
    </source>
</reference>
<dbReference type="OrthoDB" id="508793at2759"/>
<dbReference type="Pfam" id="PF06159">
    <property type="entry name" value="TRAPPC13_N"/>
    <property type="match status" value="1"/>
</dbReference>
<dbReference type="EMBL" id="LHPG02000003">
    <property type="protein sequence ID" value="PRW59506.1"/>
    <property type="molecule type" value="Genomic_DNA"/>
</dbReference>
<dbReference type="STRING" id="3076.A0A2P6TZL8"/>
<dbReference type="AlphaFoldDB" id="A0A2P6TZL8"/>
<name>A0A2P6TZL8_CHLSO</name>
<organism evidence="2 3">
    <name type="scientific">Chlorella sorokiniana</name>
    <name type="common">Freshwater green alga</name>
    <dbReference type="NCBI Taxonomy" id="3076"/>
    <lineage>
        <taxon>Eukaryota</taxon>
        <taxon>Viridiplantae</taxon>
        <taxon>Chlorophyta</taxon>
        <taxon>core chlorophytes</taxon>
        <taxon>Trebouxiophyceae</taxon>
        <taxon>Chlorellales</taxon>
        <taxon>Chlorellaceae</taxon>
        <taxon>Chlorella clade</taxon>
        <taxon>Chlorella</taxon>
    </lineage>
</organism>
<dbReference type="Proteomes" id="UP000239899">
    <property type="component" value="Unassembled WGS sequence"/>
</dbReference>
<dbReference type="GO" id="GO:1990072">
    <property type="term" value="C:TRAPPIII protein complex"/>
    <property type="evidence" value="ECO:0007669"/>
    <property type="project" value="TreeGrafter"/>
</dbReference>
<feature type="domain" description="Trafficking protein particle complex subunit 13 N-terminal" evidence="1">
    <location>
        <begin position="72"/>
        <end position="178"/>
    </location>
</feature>
<evidence type="ECO:0000259" key="1">
    <source>
        <dbReference type="Pfam" id="PF06159"/>
    </source>
</evidence>
<dbReference type="InterPro" id="IPR055427">
    <property type="entry name" value="TRAPPC13_N"/>
</dbReference>
<comment type="caution">
    <text evidence="2">The sequence shown here is derived from an EMBL/GenBank/DDBJ whole genome shotgun (WGS) entry which is preliminary data.</text>
</comment>
<evidence type="ECO:0000313" key="2">
    <source>
        <dbReference type="EMBL" id="PRW59506.1"/>
    </source>
</evidence>
<dbReference type="PANTHER" id="PTHR13134:SF3">
    <property type="entry name" value="TRAFFICKING PROTEIN PARTICLE COMPLEX SUBUNIT 13"/>
    <property type="match status" value="1"/>
</dbReference>
<keyword evidence="3" id="KW-1185">Reference proteome</keyword>
<dbReference type="InterPro" id="IPR010378">
    <property type="entry name" value="TRAPPC13"/>
</dbReference>
<sequence>MSGDALVFTLARLGPPALSSAEHFRLLPRDLLPDGAASAAESSSATPDAGGFAGRVLGDLGSGGGLGGGSNGVLKLPQAFGAVYLGQSFAGLITAANCSDGAITAVGIKVELSTERGRAALLYDSTSQPLPKLEAGQRHDFTVKHDVKELGAHSLVCSATYVTRDGERRVQGQAFSFTAANPLVVRTKQRTVGDAVLLEASLENATRAPMLLDAITFFPSAPWATERIGGGGAATLPPPSTAAGGGADAEAGPLSAYIAALPLIPEGGSSAFLFRLTRPPSGVLGPTGAASGAGAARAAAAAVALLGDPPAGPLGRMEIKWRGPMGEVARLQTQQISLPPQPTREASLALARLPPRAVLGEPFSAVLRAALVDELAPRAAVEVRLQLRALSAGQLALPALALSNERDGRLYATLPPAELFVDSC</sequence>
<protein>
    <submittedName>
        <fullName evidence="2">Trafficking particle complex subunit 13-like</fullName>
    </submittedName>
</protein>
<dbReference type="PANTHER" id="PTHR13134">
    <property type="entry name" value="TRAFFICKING PROTEIN PARTICLE COMPLEX SUBUNIT 13"/>
    <property type="match status" value="1"/>
</dbReference>
<evidence type="ECO:0000313" key="3">
    <source>
        <dbReference type="Proteomes" id="UP000239899"/>
    </source>
</evidence>